<comment type="caution">
    <text evidence="1">The sequence shown here is derived from an EMBL/GenBank/DDBJ whole genome shotgun (WGS) entry which is preliminary data.</text>
</comment>
<organism evidence="1 2">
    <name type="scientific">Rhododendron williamsianum</name>
    <dbReference type="NCBI Taxonomy" id="262921"/>
    <lineage>
        <taxon>Eukaryota</taxon>
        <taxon>Viridiplantae</taxon>
        <taxon>Streptophyta</taxon>
        <taxon>Embryophyta</taxon>
        <taxon>Tracheophyta</taxon>
        <taxon>Spermatophyta</taxon>
        <taxon>Magnoliopsida</taxon>
        <taxon>eudicotyledons</taxon>
        <taxon>Gunneridae</taxon>
        <taxon>Pentapetalae</taxon>
        <taxon>asterids</taxon>
        <taxon>Ericales</taxon>
        <taxon>Ericaceae</taxon>
        <taxon>Ericoideae</taxon>
        <taxon>Rhodoreae</taxon>
        <taxon>Rhododendron</taxon>
    </lineage>
</organism>
<name>A0A6A4LCP0_9ERIC</name>
<protein>
    <submittedName>
        <fullName evidence="1">Uncharacterized protein</fullName>
    </submittedName>
</protein>
<evidence type="ECO:0000313" key="1">
    <source>
        <dbReference type="EMBL" id="KAE9452487.1"/>
    </source>
</evidence>
<gene>
    <name evidence="1" type="ORF">C3L33_15619</name>
</gene>
<accession>A0A6A4LCP0</accession>
<feature type="non-terminal residue" evidence="1">
    <location>
        <position position="1"/>
    </location>
</feature>
<dbReference type="Proteomes" id="UP000428333">
    <property type="component" value="Linkage Group LG09"/>
</dbReference>
<keyword evidence="2" id="KW-1185">Reference proteome</keyword>
<dbReference type="EMBL" id="QEFC01002394">
    <property type="protein sequence ID" value="KAE9452487.1"/>
    <property type="molecule type" value="Genomic_DNA"/>
</dbReference>
<dbReference type="AlphaFoldDB" id="A0A6A4LCP0"/>
<sequence length="180" mass="19570">AVTFVILSVSRRPPGFLSVLTSTCEYSKELLIHDEQDANVNVPGLHSLVSDVGMSFSYGSRGKYRHSNGSRGKYRHSKGTGVHDICVAAIREVKEGQEYRFNAMELESNILGWNTSLSLFGGTLRYRLAAGSSFSDGFAIGKSLGEVQNGHSELLNEAELAAAAEEKETHSFEVDPAQVD</sequence>
<proteinExistence type="predicted"/>
<reference evidence="1 2" key="1">
    <citation type="journal article" date="2019" name="Genome Biol. Evol.">
        <title>The Rhododendron genome and chromosomal organization provide insight into shared whole-genome duplications across the heath family (Ericaceae).</title>
        <authorList>
            <person name="Soza V.L."/>
            <person name="Lindsley D."/>
            <person name="Waalkes A."/>
            <person name="Ramage E."/>
            <person name="Patwardhan R.P."/>
            <person name="Burton J.N."/>
            <person name="Adey A."/>
            <person name="Kumar A."/>
            <person name="Qiu R."/>
            <person name="Shendure J."/>
            <person name="Hall B."/>
        </authorList>
    </citation>
    <scope>NUCLEOTIDE SEQUENCE [LARGE SCALE GENOMIC DNA]</scope>
    <source>
        <strain evidence="1">RSF 1966-606</strain>
    </source>
</reference>
<evidence type="ECO:0000313" key="2">
    <source>
        <dbReference type="Proteomes" id="UP000428333"/>
    </source>
</evidence>